<name>A0A9X2RCU3_9BACT</name>
<organism evidence="3 4">
    <name type="scientific">Gracilimonas sediminicola</name>
    <dbReference type="NCBI Taxonomy" id="2952158"/>
    <lineage>
        <taxon>Bacteria</taxon>
        <taxon>Pseudomonadati</taxon>
        <taxon>Balneolota</taxon>
        <taxon>Balneolia</taxon>
        <taxon>Balneolales</taxon>
        <taxon>Balneolaceae</taxon>
        <taxon>Gracilimonas</taxon>
    </lineage>
</organism>
<dbReference type="Gene3D" id="2.60.40.200">
    <property type="entry name" value="Superoxide dismutase, copper/zinc binding domain"/>
    <property type="match status" value="1"/>
</dbReference>
<dbReference type="InterPro" id="IPR024134">
    <property type="entry name" value="SOD_Cu/Zn_/chaperone"/>
</dbReference>
<dbReference type="GO" id="GO:0006801">
    <property type="term" value="P:superoxide metabolic process"/>
    <property type="evidence" value="ECO:0007669"/>
    <property type="project" value="InterPro"/>
</dbReference>
<dbReference type="Pfam" id="PF00080">
    <property type="entry name" value="Sod_Cu"/>
    <property type="match status" value="1"/>
</dbReference>
<comment type="similarity">
    <text evidence="1">Belongs to the Cu-Zn superoxide dismutase family.</text>
</comment>
<dbReference type="PRINTS" id="PR00068">
    <property type="entry name" value="CUZNDISMTASE"/>
</dbReference>
<dbReference type="EMBL" id="JANDBC010000001">
    <property type="protein sequence ID" value="MCP9290966.1"/>
    <property type="molecule type" value="Genomic_DNA"/>
</dbReference>
<dbReference type="GO" id="GO:0005507">
    <property type="term" value="F:copper ion binding"/>
    <property type="evidence" value="ECO:0007669"/>
    <property type="project" value="InterPro"/>
</dbReference>
<evidence type="ECO:0000256" key="1">
    <source>
        <dbReference type="ARBA" id="ARBA00010457"/>
    </source>
</evidence>
<dbReference type="RefSeq" id="WP_255133500.1">
    <property type="nucleotide sequence ID" value="NZ_JANDBC010000001.1"/>
</dbReference>
<dbReference type="InterPro" id="IPR036423">
    <property type="entry name" value="SOD-like_Cu/Zn_dom_sf"/>
</dbReference>
<dbReference type="PROSITE" id="PS00087">
    <property type="entry name" value="SOD_CU_ZN_1"/>
    <property type="match status" value="1"/>
</dbReference>
<dbReference type="InterPro" id="IPR018152">
    <property type="entry name" value="SOD_Cu/Zn_BS"/>
</dbReference>
<keyword evidence="4" id="KW-1185">Reference proteome</keyword>
<gene>
    <name evidence="3" type="ORF">NM125_05175</name>
</gene>
<dbReference type="AlphaFoldDB" id="A0A9X2RCU3"/>
<dbReference type="PROSITE" id="PS51257">
    <property type="entry name" value="PROKAR_LIPOPROTEIN"/>
    <property type="match status" value="1"/>
</dbReference>
<dbReference type="PANTHER" id="PTHR10003">
    <property type="entry name" value="SUPEROXIDE DISMUTASE CU-ZN -RELATED"/>
    <property type="match status" value="1"/>
</dbReference>
<dbReference type="CDD" id="cd00305">
    <property type="entry name" value="Cu-Zn_Superoxide_Dismutase"/>
    <property type="match status" value="1"/>
</dbReference>
<comment type="caution">
    <text evidence="3">The sequence shown here is derived from an EMBL/GenBank/DDBJ whole genome shotgun (WGS) entry which is preliminary data.</text>
</comment>
<sequence>MKLFSVISAFLLMVTGCTKNIETESTSTQAHSKLVATVMQVGESDVSGSVTFSEAENGVQVRGSFEGLEPGNHGFHIHEYGDCTADDGTSAGGHFNPTENQHGAPSDAARHMGDLGNIEANENGEATVDYTDQTVTLDQILGRGIIIHAGEDDLESQPTGAAGSRVACGVIGVAQK</sequence>
<dbReference type="InterPro" id="IPR001424">
    <property type="entry name" value="SOD_Cu_Zn_dom"/>
</dbReference>
<dbReference type="SUPFAM" id="SSF49329">
    <property type="entry name" value="Cu,Zn superoxide dismutase-like"/>
    <property type="match status" value="1"/>
</dbReference>
<evidence type="ECO:0000259" key="2">
    <source>
        <dbReference type="Pfam" id="PF00080"/>
    </source>
</evidence>
<feature type="domain" description="Superoxide dismutase copper/zinc binding" evidence="2">
    <location>
        <begin position="46"/>
        <end position="171"/>
    </location>
</feature>
<accession>A0A9X2RCU3</accession>
<reference evidence="3" key="1">
    <citation type="submission" date="2022-06" db="EMBL/GenBank/DDBJ databases">
        <title>Gracilimonas sp. CAU 1638 isolated from sea sediment.</title>
        <authorList>
            <person name="Kim W."/>
        </authorList>
    </citation>
    <scope>NUCLEOTIDE SEQUENCE</scope>
    <source>
        <strain evidence="3">CAU 1638</strain>
    </source>
</reference>
<protein>
    <submittedName>
        <fullName evidence="3">Superoxide dismutase family protein</fullName>
    </submittedName>
</protein>
<evidence type="ECO:0000313" key="4">
    <source>
        <dbReference type="Proteomes" id="UP001139125"/>
    </source>
</evidence>
<evidence type="ECO:0000313" key="3">
    <source>
        <dbReference type="EMBL" id="MCP9290966.1"/>
    </source>
</evidence>
<proteinExistence type="inferred from homology"/>
<dbReference type="Proteomes" id="UP001139125">
    <property type="component" value="Unassembled WGS sequence"/>
</dbReference>